<organism evidence="1 2">
    <name type="scientific">Collinsella aerofaciens</name>
    <dbReference type="NCBI Taxonomy" id="74426"/>
    <lineage>
        <taxon>Bacteria</taxon>
        <taxon>Bacillati</taxon>
        <taxon>Actinomycetota</taxon>
        <taxon>Coriobacteriia</taxon>
        <taxon>Coriobacteriales</taxon>
        <taxon>Coriobacteriaceae</taxon>
        <taxon>Collinsella</taxon>
    </lineage>
</organism>
<dbReference type="GO" id="GO:0032259">
    <property type="term" value="P:methylation"/>
    <property type="evidence" value="ECO:0007669"/>
    <property type="project" value="UniProtKB-KW"/>
</dbReference>
<sequence length="245" mass="27247">MNSAKSQSFPKATSFDAALVRSKIMGPNPLKLCEELLCGANIPRGARVCDLGSGTGITSALLAREYGFDTYAVDLWSDPVENRAFFDSLDIPRDTIHPVKADASQGLPFEHDFFDAVVSIDSYNYYGRDPRYLGEFLLPYVKQGGMLYLSIPGMVRDCHGNLPACLLKSWAPEQLDYMHDIAWWRAMIEPTPGVEIVSMQPMLCTDEAWEDWLACDNEYAAGDRAAVEAGALEYLNTIAIVLRKF</sequence>
<evidence type="ECO:0000313" key="2">
    <source>
        <dbReference type="Proteomes" id="UP000225608"/>
    </source>
</evidence>
<dbReference type="EMBL" id="CP024160">
    <property type="protein sequence ID" value="ATP53108.1"/>
    <property type="molecule type" value="Genomic_DNA"/>
</dbReference>
<reference evidence="1 2" key="1">
    <citation type="submission" date="2017-10" db="EMBL/GenBank/DDBJ databases">
        <title>Complete genome sequence of Collinsella aerofaciens isolated from the gut of a healthy adult Indian.</title>
        <authorList>
            <person name="Bag S."/>
            <person name="Ghosh T.S."/>
            <person name="Das B."/>
        </authorList>
    </citation>
    <scope>NUCLEOTIDE SEQUENCE [LARGE SCALE GENOMIC DNA]</scope>
    <source>
        <strain evidence="2">indica</strain>
    </source>
</reference>
<gene>
    <name evidence="1" type="ORF">CSV91_00235</name>
</gene>
<dbReference type="InterPro" id="IPR029063">
    <property type="entry name" value="SAM-dependent_MTases_sf"/>
</dbReference>
<dbReference type="Gene3D" id="3.40.50.150">
    <property type="entry name" value="Vaccinia Virus protein VP39"/>
    <property type="match status" value="1"/>
</dbReference>
<dbReference type="Proteomes" id="UP000225608">
    <property type="component" value="Chromosome"/>
</dbReference>
<keyword evidence="1" id="KW-0489">Methyltransferase</keyword>
<dbReference type="KEGG" id="caer:CSV91_00235"/>
<dbReference type="SUPFAM" id="SSF53335">
    <property type="entry name" value="S-adenosyl-L-methionine-dependent methyltransferases"/>
    <property type="match status" value="1"/>
</dbReference>
<proteinExistence type="predicted"/>
<dbReference type="RefSeq" id="WP_099431342.1">
    <property type="nucleotide sequence ID" value="NZ_CP024160.1"/>
</dbReference>
<name>A0A2D1TUS4_9ACTN</name>
<dbReference type="Pfam" id="PF13489">
    <property type="entry name" value="Methyltransf_23"/>
    <property type="match status" value="1"/>
</dbReference>
<protein>
    <submittedName>
        <fullName evidence="1">SAM-dependent methyltransferase</fullName>
    </submittedName>
</protein>
<dbReference type="CDD" id="cd02440">
    <property type="entry name" value="AdoMet_MTases"/>
    <property type="match status" value="1"/>
</dbReference>
<evidence type="ECO:0000313" key="1">
    <source>
        <dbReference type="EMBL" id="ATP53108.1"/>
    </source>
</evidence>
<keyword evidence="1" id="KW-0808">Transferase</keyword>
<accession>A0A2D1TUS4</accession>
<dbReference type="AlphaFoldDB" id="A0A2D1TUS4"/>
<dbReference type="GO" id="GO:0008168">
    <property type="term" value="F:methyltransferase activity"/>
    <property type="evidence" value="ECO:0007669"/>
    <property type="project" value="UniProtKB-KW"/>
</dbReference>